<evidence type="ECO:0000313" key="3">
    <source>
        <dbReference type="Proteomes" id="UP000605148"/>
    </source>
</evidence>
<dbReference type="Gene3D" id="3.40.50.10610">
    <property type="entry name" value="ABC-type transport auxiliary lipoprotein component"/>
    <property type="match status" value="1"/>
</dbReference>
<gene>
    <name evidence="2" type="ORF">GCM10011316_06530</name>
</gene>
<dbReference type="AlphaFoldDB" id="A0A916TB35"/>
<dbReference type="EMBL" id="BMFA01000001">
    <property type="protein sequence ID" value="GGB37116.1"/>
    <property type="molecule type" value="Genomic_DNA"/>
</dbReference>
<dbReference type="Proteomes" id="UP000605148">
    <property type="component" value="Unassembled WGS sequence"/>
</dbReference>
<dbReference type="RefSeq" id="WP_150494392.1">
    <property type="nucleotide sequence ID" value="NZ_BMFA01000001.1"/>
</dbReference>
<protein>
    <submittedName>
        <fullName evidence="2">ABC transporter</fullName>
    </submittedName>
</protein>
<sequence length="201" mass="21396">MTRHSGDTGRRHFLALVGGSLLLSACSSSGPVALYGLSAAADPGAPGRRSSAQVLVTRPRALKALDTEYIAVAEPGPIYSYFPNVAWADSLPSVVQSKIVETLQNTNRLRGVGMPGDGLLIDYQLQTELRAFELRVGGSSRALVEIAAKLVNDRNGRTVASRVFRVESSAGTTDPDRAVAALNRSADQVFSQIAEWTLQSI</sequence>
<dbReference type="InterPro" id="IPR005586">
    <property type="entry name" value="ABC_trans_aux"/>
</dbReference>
<feature type="domain" description="ABC-type transport auxiliary lipoprotein component" evidence="1">
    <location>
        <begin position="35"/>
        <end position="194"/>
    </location>
</feature>
<proteinExistence type="predicted"/>
<reference evidence="2" key="1">
    <citation type="journal article" date="2014" name="Int. J. Syst. Evol. Microbiol.">
        <title>Complete genome sequence of Corynebacterium casei LMG S-19264T (=DSM 44701T), isolated from a smear-ripened cheese.</title>
        <authorList>
            <consortium name="US DOE Joint Genome Institute (JGI-PGF)"/>
            <person name="Walter F."/>
            <person name="Albersmeier A."/>
            <person name="Kalinowski J."/>
            <person name="Ruckert C."/>
        </authorList>
    </citation>
    <scope>NUCLEOTIDE SEQUENCE</scope>
    <source>
        <strain evidence="2">CGMCC 1.12426</strain>
    </source>
</reference>
<dbReference type="Pfam" id="PF03886">
    <property type="entry name" value="ABC_trans_aux"/>
    <property type="match status" value="1"/>
</dbReference>
<dbReference type="PROSITE" id="PS51257">
    <property type="entry name" value="PROKAR_LIPOPROTEIN"/>
    <property type="match status" value="1"/>
</dbReference>
<dbReference type="PROSITE" id="PS51318">
    <property type="entry name" value="TAT"/>
    <property type="match status" value="1"/>
</dbReference>
<dbReference type="OrthoDB" id="9808689at2"/>
<dbReference type="SUPFAM" id="SSF159594">
    <property type="entry name" value="XCC0632-like"/>
    <property type="match status" value="1"/>
</dbReference>
<keyword evidence="3" id="KW-1185">Reference proteome</keyword>
<reference evidence="2" key="2">
    <citation type="submission" date="2020-09" db="EMBL/GenBank/DDBJ databases">
        <authorList>
            <person name="Sun Q."/>
            <person name="Zhou Y."/>
        </authorList>
    </citation>
    <scope>NUCLEOTIDE SEQUENCE</scope>
    <source>
        <strain evidence="2">CGMCC 1.12426</strain>
    </source>
</reference>
<dbReference type="InterPro" id="IPR006311">
    <property type="entry name" value="TAT_signal"/>
</dbReference>
<comment type="caution">
    <text evidence="2">The sequence shown here is derived from an EMBL/GenBank/DDBJ whole genome shotgun (WGS) entry which is preliminary data.</text>
</comment>
<evidence type="ECO:0000313" key="2">
    <source>
        <dbReference type="EMBL" id="GGB37116.1"/>
    </source>
</evidence>
<organism evidence="2 3">
    <name type="scientific">Roseibium aquae</name>
    <dbReference type="NCBI Taxonomy" id="1323746"/>
    <lineage>
        <taxon>Bacteria</taxon>
        <taxon>Pseudomonadati</taxon>
        <taxon>Pseudomonadota</taxon>
        <taxon>Alphaproteobacteria</taxon>
        <taxon>Hyphomicrobiales</taxon>
        <taxon>Stappiaceae</taxon>
        <taxon>Roseibium</taxon>
    </lineage>
</organism>
<name>A0A916TB35_9HYPH</name>
<accession>A0A916TB35</accession>
<evidence type="ECO:0000259" key="1">
    <source>
        <dbReference type="Pfam" id="PF03886"/>
    </source>
</evidence>